<dbReference type="InterPro" id="IPR029787">
    <property type="entry name" value="Nucleotide_cyclase"/>
</dbReference>
<feature type="coiled-coil region" evidence="4">
    <location>
        <begin position="104"/>
        <end position="131"/>
    </location>
</feature>
<dbReference type="RefSeq" id="WP_008983815.1">
    <property type="nucleotide sequence ID" value="NZ_AKKU01000010.1"/>
</dbReference>
<evidence type="ECO:0000313" key="9">
    <source>
        <dbReference type="Proteomes" id="UP000035062"/>
    </source>
</evidence>
<evidence type="ECO:0000256" key="4">
    <source>
        <dbReference type="SAM" id="Coils"/>
    </source>
</evidence>
<evidence type="ECO:0000256" key="5">
    <source>
        <dbReference type="SAM" id="Phobius"/>
    </source>
</evidence>
<sequence length="613" mass="68176">MKYIRAYLLLKLFLAIVVPSFIVVIVMSPLYQRVSNSAQAQEQIVTHFENSNMITALGQYVIDAETGVRGFALTGREPFLEPYFAALVRLEQNTALLTQRFAGQSQLLSQLEELQRNFELWQRNFAEEEITLIRQGLPVTELLAPAKQQMDLVRQQVRLLSQTHNTLLQASRSAQIEQTQSAVLLASVGLVAALLIGLLLAFLIAYSISARVREINHVATKVKQGDLSQRLVIRGKDELSQLADTFNAMAETLERKVQVEQQARVALNLQVEQLVAAKTRESKLISEFSELLQACESITEASAVVKQTVLRLFSGSSGALYYSSDDSAECLISWGDLTAPAFCRHDDCWSMRRGKNHLFARSRHDLACAHTTPDSNAALCVPLLARGDVAGFLHLCVPLHLTPEQGISWLEQAEDVAVNIAEHIALALANLRLREHLKALSFRDPLTGLYNRRYLDDYVERELARAARSSQPLAFLMLDIDHFKQFNDRYGHQAGDEVLLQVSQLLQQQIRSSDLVCRQGGEEFVVVIPDLQSADAIAKADAIRQQIALYPFDIAGQQLGVTVSIGVAWFPAAGETLEEILKQADSALYLAKQQGRNCVRSFKDLAGLQILAS</sequence>
<dbReference type="SUPFAM" id="SSF55073">
    <property type="entry name" value="Nucleotide cyclase"/>
    <property type="match status" value="1"/>
</dbReference>
<dbReference type="Gene3D" id="3.30.70.270">
    <property type="match status" value="1"/>
</dbReference>
<evidence type="ECO:0000313" key="8">
    <source>
        <dbReference type="EMBL" id="EIW89869.1"/>
    </source>
</evidence>
<dbReference type="PANTHER" id="PTHR45138:SF9">
    <property type="entry name" value="DIGUANYLATE CYCLASE DGCM-RELATED"/>
    <property type="match status" value="1"/>
</dbReference>
<dbReference type="NCBIfam" id="TIGR00254">
    <property type="entry name" value="GGDEF"/>
    <property type="match status" value="1"/>
</dbReference>
<feature type="domain" description="HAMP" evidence="6">
    <location>
        <begin position="206"/>
        <end position="258"/>
    </location>
</feature>
<dbReference type="Gene3D" id="3.30.450.40">
    <property type="match status" value="1"/>
</dbReference>
<dbReference type="CDD" id="cd06225">
    <property type="entry name" value="HAMP"/>
    <property type="match status" value="1"/>
</dbReference>
<evidence type="ECO:0000259" key="7">
    <source>
        <dbReference type="PROSITE" id="PS50887"/>
    </source>
</evidence>
<comment type="cofactor">
    <cofactor evidence="1">
        <name>Mg(2+)</name>
        <dbReference type="ChEBI" id="CHEBI:18420"/>
    </cofactor>
</comment>
<dbReference type="PROSITE" id="PS50885">
    <property type="entry name" value="HAMP"/>
    <property type="match status" value="1"/>
</dbReference>
<keyword evidence="5" id="KW-0812">Transmembrane</keyword>
<feature type="transmembrane region" description="Helical" evidence="5">
    <location>
        <begin position="182"/>
        <end position="206"/>
    </location>
</feature>
<dbReference type="EMBL" id="AKKU01000010">
    <property type="protein sequence ID" value="EIW89869.1"/>
    <property type="molecule type" value="Genomic_DNA"/>
</dbReference>
<reference evidence="8 9" key="1">
    <citation type="journal article" date="2012" name="J. Bacteriol.">
        <title>Genome Sequence of Pectin-Degrading Alishewanella agri, Isolated from Landfill Soil.</title>
        <authorList>
            <person name="Kim J."/>
            <person name="Jung J."/>
            <person name="Sung J.S."/>
            <person name="Chun J."/>
            <person name="Park W."/>
        </authorList>
    </citation>
    <scope>NUCLEOTIDE SEQUENCE [LARGE SCALE GENOMIC DNA]</scope>
    <source>
        <strain evidence="8 9">BL06</strain>
    </source>
</reference>
<accession>I9P4V6</accession>
<dbReference type="Gene3D" id="6.10.340.10">
    <property type="match status" value="1"/>
</dbReference>
<dbReference type="FunFam" id="3.30.70.270:FF:000001">
    <property type="entry name" value="Diguanylate cyclase domain protein"/>
    <property type="match status" value="1"/>
</dbReference>
<dbReference type="eggNOG" id="COG3706">
    <property type="taxonomic scope" value="Bacteria"/>
</dbReference>
<dbReference type="GO" id="GO:0016020">
    <property type="term" value="C:membrane"/>
    <property type="evidence" value="ECO:0007669"/>
    <property type="project" value="InterPro"/>
</dbReference>
<dbReference type="InterPro" id="IPR003660">
    <property type="entry name" value="HAMP_dom"/>
</dbReference>
<dbReference type="PATRIC" id="fig|1195246.3.peg.878"/>
<comment type="caution">
    <text evidence="8">The sequence shown here is derived from an EMBL/GenBank/DDBJ whole genome shotgun (WGS) entry which is preliminary data.</text>
</comment>
<dbReference type="Pfam" id="PF00990">
    <property type="entry name" value="GGDEF"/>
    <property type="match status" value="1"/>
</dbReference>
<dbReference type="EC" id="2.7.7.65" evidence="2"/>
<organism evidence="8 9">
    <name type="scientific">Alishewanella agri BL06</name>
    <dbReference type="NCBI Taxonomy" id="1195246"/>
    <lineage>
        <taxon>Bacteria</taxon>
        <taxon>Pseudomonadati</taxon>
        <taxon>Pseudomonadota</taxon>
        <taxon>Gammaproteobacteria</taxon>
        <taxon>Alteromonadales</taxon>
        <taxon>Alteromonadaceae</taxon>
        <taxon>Alishewanella</taxon>
    </lineage>
</organism>
<dbReference type="SUPFAM" id="SSF158472">
    <property type="entry name" value="HAMP domain-like"/>
    <property type="match status" value="1"/>
</dbReference>
<feature type="coiled-coil region" evidence="4">
    <location>
        <begin position="236"/>
        <end position="270"/>
    </location>
</feature>
<dbReference type="SUPFAM" id="SSF55781">
    <property type="entry name" value="GAF domain-like"/>
    <property type="match status" value="1"/>
</dbReference>
<feature type="domain" description="GGDEF" evidence="7">
    <location>
        <begin position="471"/>
        <end position="604"/>
    </location>
</feature>
<comment type="catalytic activity">
    <reaction evidence="3">
        <text>2 GTP = 3',3'-c-di-GMP + 2 diphosphate</text>
        <dbReference type="Rhea" id="RHEA:24898"/>
        <dbReference type="ChEBI" id="CHEBI:33019"/>
        <dbReference type="ChEBI" id="CHEBI:37565"/>
        <dbReference type="ChEBI" id="CHEBI:58805"/>
        <dbReference type="EC" id="2.7.7.65"/>
    </reaction>
</comment>
<dbReference type="SMART" id="SM00304">
    <property type="entry name" value="HAMP"/>
    <property type="match status" value="1"/>
</dbReference>
<dbReference type="Pfam" id="PF05227">
    <property type="entry name" value="CHASE3"/>
    <property type="match status" value="1"/>
</dbReference>
<dbReference type="AlphaFoldDB" id="I9P4V6"/>
<keyword evidence="5" id="KW-1133">Transmembrane helix</keyword>
<keyword evidence="9" id="KW-1185">Reference proteome</keyword>
<dbReference type="CDD" id="cd01949">
    <property type="entry name" value="GGDEF"/>
    <property type="match status" value="1"/>
</dbReference>
<evidence type="ECO:0000256" key="1">
    <source>
        <dbReference type="ARBA" id="ARBA00001946"/>
    </source>
</evidence>
<evidence type="ECO:0000256" key="2">
    <source>
        <dbReference type="ARBA" id="ARBA00012528"/>
    </source>
</evidence>
<evidence type="ECO:0000259" key="6">
    <source>
        <dbReference type="PROSITE" id="PS50885"/>
    </source>
</evidence>
<evidence type="ECO:0000256" key="3">
    <source>
        <dbReference type="ARBA" id="ARBA00034247"/>
    </source>
</evidence>
<dbReference type="Proteomes" id="UP000035062">
    <property type="component" value="Unassembled WGS sequence"/>
</dbReference>
<dbReference type="InterPro" id="IPR007891">
    <property type="entry name" value="CHASE3"/>
</dbReference>
<dbReference type="GO" id="GO:0052621">
    <property type="term" value="F:diguanylate cyclase activity"/>
    <property type="evidence" value="ECO:0007669"/>
    <property type="project" value="UniProtKB-EC"/>
</dbReference>
<gene>
    <name evidence="8" type="ORF">AGRI_04461</name>
</gene>
<proteinExistence type="predicted"/>
<dbReference type="Pfam" id="PF00672">
    <property type="entry name" value="HAMP"/>
    <property type="match status" value="1"/>
</dbReference>
<dbReference type="InterPro" id="IPR029016">
    <property type="entry name" value="GAF-like_dom_sf"/>
</dbReference>
<dbReference type="GO" id="GO:0007165">
    <property type="term" value="P:signal transduction"/>
    <property type="evidence" value="ECO:0007669"/>
    <property type="project" value="InterPro"/>
</dbReference>
<feature type="transmembrane region" description="Helical" evidence="5">
    <location>
        <begin position="12"/>
        <end position="31"/>
    </location>
</feature>
<keyword evidence="5" id="KW-0472">Membrane</keyword>
<keyword evidence="4" id="KW-0175">Coiled coil</keyword>
<dbReference type="InterPro" id="IPR043128">
    <property type="entry name" value="Rev_trsase/Diguanyl_cyclase"/>
</dbReference>
<dbReference type="SMART" id="SM00267">
    <property type="entry name" value="GGDEF"/>
    <property type="match status" value="1"/>
</dbReference>
<protein>
    <recommendedName>
        <fullName evidence="2">diguanylate cyclase</fullName>
        <ecNumber evidence="2">2.7.7.65</ecNumber>
    </recommendedName>
</protein>
<dbReference type="PROSITE" id="PS50887">
    <property type="entry name" value="GGDEF"/>
    <property type="match status" value="1"/>
</dbReference>
<name>I9P4V6_9ALTE</name>
<dbReference type="InterPro" id="IPR000160">
    <property type="entry name" value="GGDEF_dom"/>
</dbReference>
<dbReference type="CDD" id="cd19410">
    <property type="entry name" value="HK9-like_sensor"/>
    <property type="match status" value="1"/>
</dbReference>
<dbReference type="STRING" id="1195246.AGRI_04461"/>
<dbReference type="PANTHER" id="PTHR45138">
    <property type="entry name" value="REGULATORY COMPONENTS OF SENSORY TRANSDUCTION SYSTEM"/>
    <property type="match status" value="1"/>
</dbReference>
<dbReference type="InterPro" id="IPR050469">
    <property type="entry name" value="Diguanylate_Cyclase"/>
</dbReference>